<dbReference type="STRING" id="166486.ERS852572_00028"/>
<feature type="transmembrane region" description="Helical" evidence="5">
    <location>
        <begin position="167"/>
        <end position="187"/>
    </location>
</feature>
<reference evidence="7 13" key="3">
    <citation type="journal article" date="2019" name="Nat. Med.">
        <title>A library of human gut bacterial isolates paired with longitudinal multiomics data enables mechanistic microbiome research.</title>
        <authorList>
            <person name="Poyet M."/>
            <person name="Groussin M."/>
            <person name="Gibbons S.M."/>
            <person name="Avila-Pacheco J."/>
            <person name="Jiang X."/>
            <person name="Kearney S.M."/>
            <person name="Perrotta A.R."/>
            <person name="Berdy B."/>
            <person name="Zhao S."/>
            <person name="Lieberman T.D."/>
            <person name="Swanson P.K."/>
            <person name="Smith M."/>
            <person name="Roesemann S."/>
            <person name="Alexander J.E."/>
            <person name="Rich S.A."/>
            <person name="Livny J."/>
            <person name="Vlamakis H."/>
            <person name="Clish C."/>
            <person name="Bullock K."/>
            <person name="Deik A."/>
            <person name="Scott J."/>
            <person name="Pierce K.A."/>
            <person name="Xavier R.J."/>
            <person name="Alm E.J."/>
        </authorList>
    </citation>
    <scope>NUCLEOTIDE SEQUENCE [LARGE SCALE GENOMIC DNA]</scope>
    <source>
        <strain evidence="7 13">BIOML-A1</strain>
    </source>
</reference>
<dbReference type="EMBL" id="QRQN01000004">
    <property type="protein sequence ID" value="RHN10783.1"/>
    <property type="molecule type" value="Genomic_DNA"/>
</dbReference>
<dbReference type="Gene3D" id="1.20.1540.10">
    <property type="entry name" value="Rhomboid-like"/>
    <property type="match status" value="1"/>
</dbReference>
<evidence type="ECO:0000313" key="10">
    <source>
        <dbReference type="Proteomes" id="UP000095350"/>
    </source>
</evidence>
<reference evidence="6 10" key="1">
    <citation type="submission" date="2015-09" db="EMBL/GenBank/DDBJ databases">
        <authorList>
            <consortium name="Pathogen Informatics"/>
        </authorList>
    </citation>
    <scope>NUCLEOTIDE SEQUENCE [LARGE SCALE GENOMIC DNA]</scope>
    <source>
        <strain evidence="6 10">2789STDY5834960</strain>
    </source>
</reference>
<evidence type="ECO:0000313" key="13">
    <source>
        <dbReference type="Proteomes" id="UP000478483"/>
    </source>
</evidence>
<feature type="transmembrane region" description="Helical" evidence="5">
    <location>
        <begin position="56"/>
        <end position="85"/>
    </location>
</feature>
<evidence type="ECO:0000256" key="5">
    <source>
        <dbReference type="SAM" id="Phobius"/>
    </source>
</evidence>
<sequence length="293" mass="34104">MNWLNKLERKIGRYAVPNLIIWLIGAYTIGYVFGTVSPGILSYLTLSPYHILHGQIWRLVTWVFMPTESNLIFLLIMALFYYQLGMALERTWGTFRFNVYIFGGMIFTVIGAFVLYGIYYAMNASVISQMPALAAQLSYSIASGFSTNYINMSIFLAFAVMYPDMQVMLYFIIPIKMKWMAIVYAILTLYEFIVSGWAGRVAIFMSLLNFIIFFFSTRNFKRYSPHEIHRRQQFKSQMRQPRPGSGITKHKCAICGRTELDDPNLEFRFCSKCDGNYEYCQDHLFTHKHIKKG</sequence>
<accession>A0A173QWN1</accession>
<evidence type="ECO:0000256" key="4">
    <source>
        <dbReference type="ARBA" id="ARBA00023136"/>
    </source>
</evidence>
<evidence type="ECO:0000313" key="12">
    <source>
        <dbReference type="Proteomes" id="UP000284051"/>
    </source>
</evidence>
<name>A0A173QWN1_9FIRM</name>
<dbReference type="Proteomes" id="UP000095350">
    <property type="component" value="Unassembled WGS sequence"/>
</dbReference>
<dbReference type="EMBL" id="CYXZ01000001">
    <property type="protein sequence ID" value="CUM69987.1"/>
    <property type="molecule type" value="Genomic_DNA"/>
</dbReference>
<keyword evidence="2 5" id="KW-0812">Transmembrane</keyword>
<dbReference type="InterPro" id="IPR035952">
    <property type="entry name" value="Rhomboid-like_sf"/>
</dbReference>
<evidence type="ECO:0000313" key="7">
    <source>
        <dbReference type="EMBL" id="MTR83718.1"/>
    </source>
</evidence>
<comment type="subcellular location">
    <subcellularLocation>
        <location evidence="1">Membrane</location>
        <topology evidence="1">Multi-pass membrane protein</topology>
    </subcellularLocation>
</comment>
<evidence type="ECO:0000313" key="11">
    <source>
        <dbReference type="Proteomes" id="UP000283586"/>
    </source>
</evidence>
<dbReference type="EMBL" id="QRID01000026">
    <property type="protein sequence ID" value="RHG25336.1"/>
    <property type="molecule type" value="Genomic_DNA"/>
</dbReference>
<dbReference type="Proteomes" id="UP000478483">
    <property type="component" value="Unassembled WGS sequence"/>
</dbReference>
<dbReference type="EMBL" id="WNAJ01000001">
    <property type="protein sequence ID" value="MTR83718.1"/>
    <property type="molecule type" value="Genomic_DNA"/>
</dbReference>
<evidence type="ECO:0000313" key="6">
    <source>
        <dbReference type="EMBL" id="CUM69987.1"/>
    </source>
</evidence>
<keyword evidence="3 5" id="KW-1133">Transmembrane helix</keyword>
<evidence type="ECO:0000256" key="3">
    <source>
        <dbReference type="ARBA" id="ARBA00022989"/>
    </source>
</evidence>
<dbReference type="AlphaFoldDB" id="A0A173QWN1"/>
<dbReference type="PaxDb" id="166486-ERS852572_00028"/>
<dbReference type="Proteomes" id="UP000283586">
    <property type="component" value="Unassembled WGS sequence"/>
</dbReference>
<gene>
    <name evidence="8" type="ORF">DW264_17425</name>
    <name evidence="9" type="ORF">DWZ31_04345</name>
    <name evidence="6" type="ORF">ERS852572_00028</name>
    <name evidence="7" type="ORF">GMD50_01365</name>
</gene>
<feature type="transmembrane region" description="Helical" evidence="5">
    <location>
        <begin position="20"/>
        <end position="44"/>
    </location>
</feature>
<dbReference type="GO" id="GO:0016020">
    <property type="term" value="C:membrane"/>
    <property type="evidence" value="ECO:0007669"/>
    <property type="project" value="UniProtKB-SubCell"/>
</dbReference>
<evidence type="ECO:0000256" key="1">
    <source>
        <dbReference type="ARBA" id="ARBA00004141"/>
    </source>
</evidence>
<dbReference type="SUPFAM" id="SSF144091">
    <property type="entry name" value="Rhomboid-like"/>
    <property type="match status" value="1"/>
</dbReference>
<keyword evidence="4 5" id="KW-0472">Membrane</keyword>
<feature type="transmembrane region" description="Helical" evidence="5">
    <location>
        <begin position="97"/>
        <end position="119"/>
    </location>
</feature>
<dbReference type="OrthoDB" id="9778756at2"/>
<evidence type="ECO:0000256" key="2">
    <source>
        <dbReference type="ARBA" id="ARBA00022692"/>
    </source>
</evidence>
<evidence type="ECO:0008006" key="14">
    <source>
        <dbReference type="Google" id="ProtNLM"/>
    </source>
</evidence>
<feature type="transmembrane region" description="Helical" evidence="5">
    <location>
        <begin position="139"/>
        <end position="160"/>
    </location>
</feature>
<protein>
    <recommendedName>
        <fullName evidence="14">Rhomboid family intramembrane serine protease</fullName>
    </recommendedName>
</protein>
<dbReference type="RefSeq" id="WP_055193028.1">
    <property type="nucleotide sequence ID" value="NZ_CABIYH010000001.1"/>
</dbReference>
<reference evidence="11 12" key="2">
    <citation type="submission" date="2018-08" db="EMBL/GenBank/DDBJ databases">
        <title>A genome reference for cultivated species of the human gut microbiota.</title>
        <authorList>
            <person name="Zou Y."/>
            <person name="Xue W."/>
            <person name="Luo G."/>
        </authorList>
    </citation>
    <scope>NUCLEOTIDE SEQUENCE [LARGE SCALE GENOMIC DNA]</scope>
    <source>
        <strain evidence="9 11">AF31-21AC</strain>
        <strain evidence="8 12">AM22-21LB</strain>
    </source>
</reference>
<evidence type="ECO:0000313" key="9">
    <source>
        <dbReference type="EMBL" id="RHN10783.1"/>
    </source>
</evidence>
<dbReference type="Proteomes" id="UP000284051">
    <property type="component" value="Unassembled WGS sequence"/>
</dbReference>
<organism evidence="6 10">
    <name type="scientific">Roseburia intestinalis</name>
    <dbReference type="NCBI Taxonomy" id="166486"/>
    <lineage>
        <taxon>Bacteria</taxon>
        <taxon>Bacillati</taxon>
        <taxon>Bacillota</taxon>
        <taxon>Clostridia</taxon>
        <taxon>Lachnospirales</taxon>
        <taxon>Lachnospiraceae</taxon>
        <taxon>Roseburia</taxon>
    </lineage>
</organism>
<evidence type="ECO:0000313" key="8">
    <source>
        <dbReference type="EMBL" id="RHG25336.1"/>
    </source>
</evidence>
<feature type="transmembrane region" description="Helical" evidence="5">
    <location>
        <begin position="193"/>
        <end position="215"/>
    </location>
</feature>
<proteinExistence type="predicted"/>